<dbReference type="AlphaFoldDB" id="A0A165EY99"/>
<evidence type="ECO:0000256" key="8">
    <source>
        <dbReference type="ARBA" id="ARBA00023033"/>
    </source>
</evidence>
<dbReference type="GO" id="GO:0005506">
    <property type="term" value="F:iron ion binding"/>
    <property type="evidence" value="ECO:0007669"/>
    <property type="project" value="InterPro"/>
</dbReference>
<accession>A0A165EY99</accession>
<dbReference type="InterPro" id="IPR017972">
    <property type="entry name" value="Cyt_P450_CS"/>
</dbReference>
<proteinExistence type="inferred from homology"/>
<evidence type="ECO:0000256" key="7">
    <source>
        <dbReference type="ARBA" id="ARBA00023004"/>
    </source>
</evidence>
<evidence type="ECO:0000256" key="3">
    <source>
        <dbReference type="ARBA" id="ARBA00010617"/>
    </source>
</evidence>
<name>A0A165EY99_9BASI</name>
<comment type="cofactor">
    <cofactor evidence="1 9">
        <name>heme</name>
        <dbReference type="ChEBI" id="CHEBI:30413"/>
    </cofactor>
</comment>
<evidence type="ECO:0000256" key="5">
    <source>
        <dbReference type="ARBA" id="ARBA00022723"/>
    </source>
</evidence>
<gene>
    <name evidence="12" type="ORF">CALCODRAFT_498246</name>
</gene>
<evidence type="ECO:0000313" key="12">
    <source>
        <dbReference type="EMBL" id="KZT55773.1"/>
    </source>
</evidence>
<dbReference type="InterPro" id="IPR050121">
    <property type="entry name" value="Cytochrome_P450_monoxygenase"/>
</dbReference>
<dbReference type="PANTHER" id="PTHR24305">
    <property type="entry name" value="CYTOCHROME P450"/>
    <property type="match status" value="1"/>
</dbReference>
<evidence type="ECO:0000256" key="6">
    <source>
        <dbReference type="ARBA" id="ARBA00023002"/>
    </source>
</evidence>
<dbReference type="PANTHER" id="PTHR24305:SF166">
    <property type="entry name" value="CYTOCHROME P450 12A4, MITOCHONDRIAL-RELATED"/>
    <property type="match status" value="1"/>
</dbReference>
<sequence length="524" mass="58667">MSWHLPAYAYLALLLALFVNRLLAYRSKLAQVQHLPGPRYPFGPITIIALLLPTSSWNAGVMNAWVNRSTLFTKYGLDTIAIVPWLSGQPILTTRSVDVSKQVLGFKSEWDKTAELVQALAMFGENLFACYKDRWARHRRIVQPGFTTALYAQVWDESVRVYYDMIRSEGWADRSSFTIPDVPAVTSKIALYLIASCGFGLPLTWSDTVGEKVRGLSLSQCFEVSANAVIPQALLPKWVLNLPWSYFKRIKEANLALESIVRRIIEKRRQDGPNPLTEAEANEKDVFSLLLNANDAEKDSRAALTDQELLSNVFLLMLAGHETTSRGLGSTLGLLACHPKVQDKAHSEIMHVTGGVRDPNYDDYDALPYTLGCFLEGMRIIPSVTGIPRRATVDTSLKVREKDGTMSTLPIKQGTVISVDFINICFNPEYYPSPEVYDPARWLDPEVEQGVNFSYGPRICVGKKFAMCEALATLAMLLKDYKLEPILEEGESVPQWRQRNLEGNIQTGVGFGPAKFPIRVVKRV</sequence>
<dbReference type="InterPro" id="IPR002401">
    <property type="entry name" value="Cyt_P450_E_grp-I"/>
</dbReference>
<comment type="pathway">
    <text evidence="2">Secondary metabolite biosynthesis.</text>
</comment>
<evidence type="ECO:0000256" key="2">
    <source>
        <dbReference type="ARBA" id="ARBA00005179"/>
    </source>
</evidence>
<keyword evidence="4 9" id="KW-0349">Heme</keyword>
<feature type="binding site" description="axial binding residue" evidence="9">
    <location>
        <position position="460"/>
    </location>
    <ligand>
        <name>heme</name>
        <dbReference type="ChEBI" id="CHEBI:30413"/>
    </ligand>
    <ligandPart>
        <name>Fe</name>
        <dbReference type="ChEBI" id="CHEBI:18248"/>
    </ligandPart>
</feature>
<dbReference type="Pfam" id="PF00067">
    <property type="entry name" value="p450"/>
    <property type="match status" value="1"/>
</dbReference>
<reference evidence="12 13" key="1">
    <citation type="journal article" date="2016" name="Mol. Biol. Evol.">
        <title>Comparative Genomics of Early-Diverging Mushroom-Forming Fungi Provides Insights into the Origins of Lignocellulose Decay Capabilities.</title>
        <authorList>
            <person name="Nagy L.G."/>
            <person name="Riley R."/>
            <person name="Tritt A."/>
            <person name="Adam C."/>
            <person name="Daum C."/>
            <person name="Floudas D."/>
            <person name="Sun H."/>
            <person name="Yadav J.S."/>
            <person name="Pangilinan J."/>
            <person name="Larsson K.H."/>
            <person name="Matsuura K."/>
            <person name="Barry K."/>
            <person name="Labutti K."/>
            <person name="Kuo R."/>
            <person name="Ohm R.A."/>
            <person name="Bhattacharya S.S."/>
            <person name="Shirouzu T."/>
            <person name="Yoshinaga Y."/>
            <person name="Martin F.M."/>
            <person name="Grigoriev I.V."/>
            <person name="Hibbett D.S."/>
        </authorList>
    </citation>
    <scope>NUCLEOTIDE SEQUENCE [LARGE SCALE GENOMIC DNA]</scope>
    <source>
        <strain evidence="12 13">HHB12733</strain>
    </source>
</reference>
<evidence type="ECO:0000256" key="9">
    <source>
        <dbReference type="PIRSR" id="PIRSR602401-1"/>
    </source>
</evidence>
<dbReference type="STRING" id="1353952.A0A165EY99"/>
<organism evidence="12 13">
    <name type="scientific">Calocera cornea HHB12733</name>
    <dbReference type="NCBI Taxonomy" id="1353952"/>
    <lineage>
        <taxon>Eukaryota</taxon>
        <taxon>Fungi</taxon>
        <taxon>Dikarya</taxon>
        <taxon>Basidiomycota</taxon>
        <taxon>Agaricomycotina</taxon>
        <taxon>Dacrymycetes</taxon>
        <taxon>Dacrymycetales</taxon>
        <taxon>Dacrymycetaceae</taxon>
        <taxon>Calocera</taxon>
    </lineage>
</organism>
<dbReference type="PROSITE" id="PS00086">
    <property type="entry name" value="CYTOCHROME_P450"/>
    <property type="match status" value="1"/>
</dbReference>
<comment type="similarity">
    <text evidence="3 10">Belongs to the cytochrome P450 family.</text>
</comment>
<dbReference type="InterPro" id="IPR036396">
    <property type="entry name" value="Cyt_P450_sf"/>
</dbReference>
<evidence type="ECO:0000256" key="10">
    <source>
        <dbReference type="RuleBase" id="RU000461"/>
    </source>
</evidence>
<keyword evidence="6 10" id="KW-0560">Oxidoreductase</keyword>
<dbReference type="Proteomes" id="UP000076842">
    <property type="component" value="Unassembled WGS sequence"/>
</dbReference>
<evidence type="ECO:0000313" key="13">
    <source>
        <dbReference type="Proteomes" id="UP000076842"/>
    </source>
</evidence>
<feature type="chain" id="PRO_5007857487" evidence="11">
    <location>
        <begin position="25"/>
        <end position="524"/>
    </location>
</feature>
<keyword evidence="5 9" id="KW-0479">Metal-binding</keyword>
<dbReference type="GO" id="GO:0004497">
    <property type="term" value="F:monooxygenase activity"/>
    <property type="evidence" value="ECO:0007669"/>
    <property type="project" value="UniProtKB-KW"/>
</dbReference>
<evidence type="ECO:0000256" key="1">
    <source>
        <dbReference type="ARBA" id="ARBA00001971"/>
    </source>
</evidence>
<dbReference type="PRINTS" id="PR00463">
    <property type="entry name" value="EP450I"/>
</dbReference>
<evidence type="ECO:0000256" key="11">
    <source>
        <dbReference type="SAM" id="SignalP"/>
    </source>
</evidence>
<keyword evidence="8 10" id="KW-0503">Monooxygenase</keyword>
<dbReference type="GO" id="GO:0020037">
    <property type="term" value="F:heme binding"/>
    <property type="evidence" value="ECO:0007669"/>
    <property type="project" value="InterPro"/>
</dbReference>
<dbReference type="InParanoid" id="A0A165EY99"/>
<keyword evidence="7 9" id="KW-0408">Iron</keyword>
<protein>
    <submittedName>
        <fullName evidence="12">Cytochrome P450</fullName>
    </submittedName>
</protein>
<feature type="signal peptide" evidence="11">
    <location>
        <begin position="1"/>
        <end position="24"/>
    </location>
</feature>
<dbReference type="EMBL" id="KV423989">
    <property type="protein sequence ID" value="KZT55773.1"/>
    <property type="molecule type" value="Genomic_DNA"/>
</dbReference>
<dbReference type="OrthoDB" id="1470350at2759"/>
<dbReference type="Gene3D" id="1.10.630.10">
    <property type="entry name" value="Cytochrome P450"/>
    <property type="match status" value="1"/>
</dbReference>
<keyword evidence="11" id="KW-0732">Signal</keyword>
<evidence type="ECO:0000256" key="4">
    <source>
        <dbReference type="ARBA" id="ARBA00022617"/>
    </source>
</evidence>
<dbReference type="GO" id="GO:0016705">
    <property type="term" value="F:oxidoreductase activity, acting on paired donors, with incorporation or reduction of molecular oxygen"/>
    <property type="evidence" value="ECO:0007669"/>
    <property type="project" value="InterPro"/>
</dbReference>
<keyword evidence="13" id="KW-1185">Reference proteome</keyword>
<dbReference type="SUPFAM" id="SSF48264">
    <property type="entry name" value="Cytochrome P450"/>
    <property type="match status" value="1"/>
</dbReference>
<dbReference type="InterPro" id="IPR001128">
    <property type="entry name" value="Cyt_P450"/>
</dbReference>